<proteinExistence type="predicted"/>
<sequence length="72" mass="7896">MPPTTPSLPSPTLTAINSRFNPDHPNPFAALEEQLNFDDPLLAECHKASSKGLQFFKNTVDGIVAACRRTEE</sequence>
<evidence type="ECO:0000313" key="1">
    <source>
        <dbReference type="EMBL" id="KAJ9074442.1"/>
    </source>
</evidence>
<reference evidence="1" key="1">
    <citation type="submission" date="2022-04" db="EMBL/GenBank/DDBJ databases">
        <title>Genome of the entomopathogenic fungus Entomophthora muscae.</title>
        <authorList>
            <person name="Elya C."/>
            <person name="Lovett B.R."/>
            <person name="Lee E."/>
            <person name="Macias A.M."/>
            <person name="Hajek A.E."/>
            <person name="De Bivort B.L."/>
            <person name="Kasson M.T."/>
            <person name="De Fine Licht H.H."/>
            <person name="Stajich J.E."/>
        </authorList>
    </citation>
    <scope>NUCLEOTIDE SEQUENCE</scope>
    <source>
        <strain evidence="1">Berkeley</strain>
    </source>
</reference>
<gene>
    <name evidence="1" type="ORF">DSO57_1006403</name>
</gene>
<dbReference type="EMBL" id="QTSX02002858">
    <property type="protein sequence ID" value="KAJ9074442.1"/>
    <property type="molecule type" value="Genomic_DNA"/>
</dbReference>
<dbReference type="Proteomes" id="UP001165960">
    <property type="component" value="Unassembled WGS sequence"/>
</dbReference>
<organism evidence="1 2">
    <name type="scientific">Entomophthora muscae</name>
    <dbReference type="NCBI Taxonomy" id="34485"/>
    <lineage>
        <taxon>Eukaryota</taxon>
        <taxon>Fungi</taxon>
        <taxon>Fungi incertae sedis</taxon>
        <taxon>Zoopagomycota</taxon>
        <taxon>Entomophthoromycotina</taxon>
        <taxon>Entomophthoromycetes</taxon>
        <taxon>Entomophthorales</taxon>
        <taxon>Entomophthoraceae</taxon>
        <taxon>Entomophthora</taxon>
    </lineage>
</organism>
<name>A0ACC2TIY4_9FUNG</name>
<comment type="caution">
    <text evidence="1">The sequence shown here is derived from an EMBL/GenBank/DDBJ whole genome shotgun (WGS) entry which is preliminary data.</text>
</comment>
<keyword evidence="2" id="KW-1185">Reference proteome</keyword>
<evidence type="ECO:0000313" key="2">
    <source>
        <dbReference type="Proteomes" id="UP001165960"/>
    </source>
</evidence>
<protein>
    <submittedName>
        <fullName evidence="1">Uncharacterized protein</fullName>
    </submittedName>
</protein>
<accession>A0ACC2TIY4</accession>